<evidence type="ECO:0000256" key="2">
    <source>
        <dbReference type="ARBA" id="ARBA00023002"/>
    </source>
</evidence>
<reference evidence="3 4" key="1">
    <citation type="submission" date="2016-03" db="EMBL/GenBank/DDBJ databases">
        <title>Draft genome sequence of the Fonsecaea monophora CBS 269.37.</title>
        <authorList>
            <person name="Bombassaro A."/>
            <person name="Vinicius W.A."/>
            <person name="De Hoog S."/>
            <person name="Sun J."/>
            <person name="Souza E.M."/>
            <person name="Raittz R.T."/>
            <person name="Costa F."/>
            <person name="Leao A.C."/>
            <person name="Tadra-Sfeir M.Z."/>
            <person name="Baura V."/>
            <person name="Balsanelli E."/>
            <person name="Pedrosa F.O."/>
            <person name="Moreno L.F."/>
            <person name="Steffens M.B."/>
            <person name="Xi L."/>
            <person name="Bocca A.L."/>
            <person name="Felipe M.S."/>
            <person name="Teixeira M."/>
            <person name="Telles Filho F.Q."/>
            <person name="Azevedo C.M."/>
            <person name="Gomes R."/>
            <person name="Vicente V.A."/>
        </authorList>
    </citation>
    <scope>NUCLEOTIDE SEQUENCE [LARGE SCALE GENOMIC DNA]</scope>
    <source>
        <strain evidence="3 4">CBS 269.37</strain>
    </source>
</reference>
<proteinExistence type="inferred from homology"/>
<comment type="caution">
    <text evidence="3">The sequence shown here is derived from an EMBL/GenBank/DDBJ whole genome shotgun (WGS) entry which is preliminary data.</text>
</comment>
<organism evidence="3 4">
    <name type="scientific">Fonsecaea monophora</name>
    <dbReference type="NCBI Taxonomy" id="254056"/>
    <lineage>
        <taxon>Eukaryota</taxon>
        <taxon>Fungi</taxon>
        <taxon>Dikarya</taxon>
        <taxon>Ascomycota</taxon>
        <taxon>Pezizomycotina</taxon>
        <taxon>Eurotiomycetes</taxon>
        <taxon>Chaetothyriomycetidae</taxon>
        <taxon>Chaetothyriales</taxon>
        <taxon>Herpotrichiellaceae</taxon>
        <taxon>Fonsecaea</taxon>
    </lineage>
</organism>
<keyword evidence="4" id="KW-1185">Reference proteome</keyword>
<dbReference type="PRINTS" id="PR00081">
    <property type="entry name" value="GDHRDH"/>
</dbReference>
<keyword evidence="2" id="KW-0560">Oxidoreductase</keyword>
<name>A0A177EQD5_9EURO</name>
<dbReference type="PANTHER" id="PTHR48107:SF7">
    <property type="entry name" value="RE15974P"/>
    <property type="match status" value="1"/>
</dbReference>
<dbReference type="Gene3D" id="3.40.50.720">
    <property type="entry name" value="NAD(P)-binding Rossmann-like Domain"/>
    <property type="match status" value="1"/>
</dbReference>
<dbReference type="PANTHER" id="PTHR48107">
    <property type="entry name" value="NADPH-DEPENDENT ALDEHYDE REDUCTASE-LIKE PROTEIN, CHLOROPLASTIC-RELATED"/>
    <property type="match status" value="1"/>
</dbReference>
<dbReference type="Proteomes" id="UP000077002">
    <property type="component" value="Unassembled WGS sequence"/>
</dbReference>
<dbReference type="GO" id="GO:0016614">
    <property type="term" value="F:oxidoreductase activity, acting on CH-OH group of donors"/>
    <property type="evidence" value="ECO:0007669"/>
    <property type="project" value="UniProtKB-ARBA"/>
</dbReference>
<evidence type="ECO:0000313" key="3">
    <source>
        <dbReference type="EMBL" id="OAG34215.1"/>
    </source>
</evidence>
<comment type="similarity">
    <text evidence="1">Belongs to the short-chain dehydrogenases/reductases (SDR) family.</text>
</comment>
<dbReference type="AlphaFoldDB" id="A0A177EQD5"/>
<dbReference type="InterPro" id="IPR002347">
    <property type="entry name" value="SDR_fam"/>
</dbReference>
<dbReference type="GeneID" id="34606722"/>
<dbReference type="EMBL" id="LVKK01000172">
    <property type="protein sequence ID" value="OAG34215.1"/>
    <property type="molecule type" value="Genomic_DNA"/>
</dbReference>
<dbReference type="InterPro" id="IPR036291">
    <property type="entry name" value="NAD(P)-bd_dom_sf"/>
</dbReference>
<dbReference type="OrthoDB" id="47007at2759"/>
<protein>
    <submittedName>
        <fullName evidence="3">Uncharacterized protein</fullName>
    </submittedName>
</protein>
<dbReference type="RefSeq" id="XP_022506167.1">
    <property type="nucleotide sequence ID" value="XM_022661519.1"/>
</dbReference>
<dbReference type="SUPFAM" id="SSF51735">
    <property type="entry name" value="NAD(P)-binding Rossmann-fold domains"/>
    <property type="match status" value="1"/>
</dbReference>
<sequence length="282" mass="30547">MPEKQTSKSHCREQDLVGKVAIVTGATRGIGYAIALHLAKRGAGILVTSTGASKHVDELREEVRSQCAQCGNQPPKVVHQVASLTYLDAHSKIANAIQKEFDSHADIFINNAAITDRTFPGELEAETLDKLLLCNIRTPAMIVDELVKRRYFRKESRIVFISSAESVNCEPAVTIYASTKAANEAMTRCYANAFGGKNPAFEFMAGTTANSVLTGLTETGGVQQYGPKVWEELQDFWVGKQKIPRLGQPDDVADVVGFLCSRDGRWITGSKVSANGGSVAVI</sequence>
<dbReference type="Pfam" id="PF13561">
    <property type="entry name" value="adh_short_C2"/>
    <property type="match status" value="1"/>
</dbReference>
<evidence type="ECO:0000256" key="1">
    <source>
        <dbReference type="ARBA" id="ARBA00006484"/>
    </source>
</evidence>
<accession>A0A177EQD5</accession>
<gene>
    <name evidence="3" type="ORF">AYO21_11633</name>
</gene>
<evidence type="ECO:0000313" key="4">
    <source>
        <dbReference type="Proteomes" id="UP000077002"/>
    </source>
</evidence>